<dbReference type="PROSITE" id="PS50261">
    <property type="entry name" value="G_PROTEIN_RECEP_F2_4"/>
    <property type="match status" value="1"/>
</dbReference>
<feature type="domain" description="Ig-like" evidence="19">
    <location>
        <begin position="243"/>
        <end position="356"/>
    </location>
</feature>
<dbReference type="InterPro" id="IPR007110">
    <property type="entry name" value="Ig-like_dom"/>
</dbReference>
<evidence type="ECO:0000259" key="19">
    <source>
        <dbReference type="PROSITE" id="PS50835"/>
    </source>
</evidence>
<keyword evidence="9 15" id="KW-0472">Membrane</keyword>
<dbReference type="GO" id="GO:0007166">
    <property type="term" value="P:cell surface receptor signaling pathway"/>
    <property type="evidence" value="ECO:0007669"/>
    <property type="project" value="InterPro"/>
</dbReference>
<sequence>MKKLLILLILIQVLGPSFVNACPAPCSCKNTGQQSDKIRVKCNKDIQDIKQIGFNIIAPDIYGLDLSKNVIDVVEPYVFQNLTNLRRLNLAYNKISKLEKDCFFGLQNLERLNISNNQISSIDSMVFSQLLNLKKLSLSFNKISTVETDLFHNLLAIDQLELNGNALKTLSERSFHVLRELRLVDLSDNPWECDCRLYWLSNWNSSLYKLNPFPKCHSPQNFQGHYITELGLSADYSCQFTKPVVEIKPDQNQVVFEGDTITLKCSVPSIPNDPSANLNWLWDPTMNIDNNINNEKNLINPLEKFSNIKIENRRLSDNAIIDISLKIDPVKEEHNGKWNCHLLSNFGNISTAISIIVISDKTRYCPLTITTNNKGVYAWPKTVIGWKVELPCEGFALVPLRASYECDENGNWKNLNTELCPFTSSITKSFEQFSKVDLTLTKSTFLETAKRFKNHTSDVNKITDPIEIHFIVKTIENYLKYLTYEKELDILLINIISIIMKVPRLILKTAEKNYKACTRLIKSIENINEHKNSNILNNKNIALETIRIKQEYTYSSLSCTWYSYNQLIEKNDSRILNCLENNKTINNFYIDNKIIEATIQLKFNFTKIETFNLTTTPQLMISMFSDNNLFPFYTDNKTYEKYDITSGIIGSNIIGLNNNITKNLTEPIIVILKMLNPYDSNKRPILAIWNINNNGSGEWSTKGCELKEALATLVLYHCDKLGYYGLLEDLSYLDEKPMIIGAKFKYSNPAIYIGTLIIIICLTCTSVTYIICNTSIAMPKRSKHSIINTWIAIILLCFFYTTGIQQTEDIEICQNVGLALHYLSLCCLLWMTVSAHIMYHRLSKSNIKTIPDDEIPEQTMPKPILGLYLCGWGISMIICGISSAINHHEYYGYNYCFLSTGPAIVQLFIPSIILIIYMMILYLLIRCTIRNINNNNGQLSEGTQATENVDLELLEPNENRVDDNSVNSTPTVSSEIEDIEHSQITQLKGHIIILILFIIIWLSGCITTIQPFTNYLPNEELIFASIYALSSCGLGLFVLLFYGIARSDVRSQWTIMRCWLKRKKNNCCRTRNVCDAHQTIPAQPLVQNLTLPILNTQATQVTSDTNSIASSRCYIDTSMRVSNIQLKTSDIGSDTTLSINKNQNINLVVLHRQQYRSNNSVTTYTESAVAGGHSTCAEMFYNPHQSGVARKFFKKQRRHIKHNNLGPRKQGDGGATSDNDSCISIPRPAQRNHDNQHLNNSKVNNTNIHVEINPVSDVKNINILSDSCGSISSIGDNNIPVRYVIGQEKIHINGKKLNNNNNLSNKNNIQQNIPLSPIESDGDTKTEEEKLLKNASQQCSLEYSSEIDSVTQITSEKSDNNLPEIDETPETSDKKIDIDFKCTSLNQINHNNNNNNNKNSKILLKRCEQSNSLSCLTNINHYNIENIQKNYRNSYNDLLSIDTSSKNCEADSRASIDDLISEENSDINSRHYIESQQSETDENSFTSETLFNRDAPLFTTSLNNIKRISSNSENINFDILHELKLPNLNQQVNNIINHDNNNHDYLVKEFNSLTDLTAINVSLGEIRHLDINASIGVDYEDTNYTDTQIYNEDFVVDDDDDDNNVILLDENSDKKETSV</sequence>
<evidence type="ECO:0000256" key="2">
    <source>
        <dbReference type="ARBA" id="ARBA00007343"/>
    </source>
</evidence>
<evidence type="ECO:0000313" key="21">
    <source>
        <dbReference type="Proteomes" id="UP000639338"/>
    </source>
</evidence>
<keyword evidence="7 15" id="KW-1133">Transmembrane helix</keyword>
<proteinExistence type="inferred from homology"/>
<evidence type="ECO:0000256" key="6">
    <source>
        <dbReference type="ARBA" id="ARBA00022737"/>
    </source>
</evidence>
<gene>
    <name evidence="20" type="ORF">HCN44_009267</name>
</gene>
<protein>
    <recommendedName>
        <fullName evidence="22">Adhesion G protein-coupled receptor A3</fullName>
    </recommendedName>
</protein>
<dbReference type="InterPro" id="IPR036179">
    <property type="entry name" value="Ig-like_dom_sf"/>
</dbReference>
<comment type="caution">
    <text evidence="20">The sequence shown here is derived from an EMBL/GenBank/DDBJ whole genome shotgun (WGS) entry which is preliminary data.</text>
</comment>
<feature type="domain" description="G-protein coupled receptors family 2 profile 2" evidence="18">
    <location>
        <begin position="747"/>
        <end position="1046"/>
    </location>
</feature>
<dbReference type="InterPro" id="IPR051963">
    <property type="entry name" value="Adhesion_GPCR_A"/>
</dbReference>
<evidence type="ECO:0000256" key="15">
    <source>
        <dbReference type="SAM" id="Phobius"/>
    </source>
</evidence>
<feature type="domain" description="G-protein coupled receptors family 2 profile 1" evidence="17">
    <location>
        <begin position="339"/>
        <end position="424"/>
    </location>
</feature>
<dbReference type="Proteomes" id="UP000639338">
    <property type="component" value="Unassembled WGS sequence"/>
</dbReference>
<evidence type="ECO:0000256" key="3">
    <source>
        <dbReference type="ARBA" id="ARBA00022614"/>
    </source>
</evidence>
<dbReference type="OrthoDB" id="10031018at2759"/>
<dbReference type="SUPFAM" id="SSF111418">
    <property type="entry name" value="Hormone receptor domain"/>
    <property type="match status" value="1"/>
</dbReference>
<name>A0A834Y5Z8_APHGI</name>
<feature type="transmembrane region" description="Helical" evidence="15">
    <location>
        <begin position="991"/>
        <end position="1009"/>
    </location>
</feature>
<dbReference type="Pfam" id="PF01825">
    <property type="entry name" value="GPS"/>
    <property type="match status" value="1"/>
</dbReference>
<keyword evidence="10" id="KW-1015">Disulfide bond</keyword>
<feature type="transmembrane region" description="Helical" evidence="15">
    <location>
        <begin position="905"/>
        <end position="925"/>
    </location>
</feature>
<dbReference type="InterPro" id="IPR032675">
    <property type="entry name" value="LRR_dom_sf"/>
</dbReference>
<dbReference type="SMART" id="SM00082">
    <property type="entry name" value="LRRCT"/>
    <property type="match status" value="1"/>
</dbReference>
<feature type="transmembrane region" description="Helical" evidence="15">
    <location>
        <begin position="865"/>
        <end position="885"/>
    </location>
</feature>
<reference evidence="20 21" key="1">
    <citation type="submission" date="2020-08" db="EMBL/GenBank/DDBJ databases">
        <title>Aphidius gifuensis genome sequencing and assembly.</title>
        <authorList>
            <person name="Du Z."/>
        </authorList>
    </citation>
    <scope>NUCLEOTIDE SEQUENCE [LARGE SCALE GENOMIC DNA]</scope>
    <source>
        <strain evidence="20">YNYX2018</strain>
        <tissue evidence="20">Adults</tissue>
    </source>
</reference>
<dbReference type="SUPFAM" id="SSF48726">
    <property type="entry name" value="Immunoglobulin"/>
    <property type="match status" value="1"/>
</dbReference>
<accession>A0A834Y5Z8</accession>
<dbReference type="InterPro" id="IPR013783">
    <property type="entry name" value="Ig-like_fold"/>
</dbReference>
<evidence type="ECO:0000256" key="1">
    <source>
        <dbReference type="ARBA" id="ARBA00004141"/>
    </source>
</evidence>
<dbReference type="InterPro" id="IPR001611">
    <property type="entry name" value="Leu-rich_rpt"/>
</dbReference>
<evidence type="ECO:0000256" key="10">
    <source>
        <dbReference type="ARBA" id="ARBA00023157"/>
    </source>
</evidence>
<dbReference type="InterPro" id="IPR000203">
    <property type="entry name" value="GPS"/>
</dbReference>
<dbReference type="InterPro" id="IPR017981">
    <property type="entry name" value="GPCR_2-like_7TM"/>
</dbReference>
<dbReference type="Gene3D" id="2.60.40.10">
    <property type="entry name" value="Immunoglobulins"/>
    <property type="match status" value="1"/>
</dbReference>
<feature type="transmembrane region" description="Helical" evidence="15">
    <location>
        <begin position="816"/>
        <end position="839"/>
    </location>
</feature>
<feature type="transmembrane region" description="Helical" evidence="15">
    <location>
        <begin position="784"/>
        <end position="804"/>
    </location>
</feature>
<keyword evidence="3" id="KW-0433">Leucine-rich repeat</keyword>
<dbReference type="GO" id="GO:0005886">
    <property type="term" value="C:plasma membrane"/>
    <property type="evidence" value="ECO:0007669"/>
    <property type="project" value="TreeGrafter"/>
</dbReference>
<evidence type="ECO:0000256" key="7">
    <source>
        <dbReference type="ARBA" id="ARBA00022989"/>
    </source>
</evidence>
<organism evidence="20 21">
    <name type="scientific">Aphidius gifuensis</name>
    <name type="common">Parasitoid wasp</name>
    <dbReference type="NCBI Taxonomy" id="684658"/>
    <lineage>
        <taxon>Eukaryota</taxon>
        <taxon>Metazoa</taxon>
        <taxon>Ecdysozoa</taxon>
        <taxon>Arthropoda</taxon>
        <taxon>Hexapoda</taxon>
        <taxon>Insecta</taxon>
        <taxon>Pterygota</taxon>
        <taxon>Neoptera</taxon>
        <taxon>Endopterygota</taxon>
        <taxon>Hymenoptera</taxon>
        <taxon>Apocrita</taxon>
        <taxon>Ichneumonoidea</taxon>
        <taxon>Braconidae</taxon>
        <taxon>Aphidiinae</taxon>
        <taxon>Aphidius</taxon>
    </lineage>
</organism>
<keyword evidence="12" id="KW-0807">Transducer</keyword>
<dbReference type="InterPro" id="IPR000483">
    <property type="entry name" value="Cys-rich_flank_reg_C"/>
</dbReference>
<comment type="subcellular location">
    <subcellularLocation>
        <location evidence="1">Membrane</location>
        <topology evidence="1">Multi-pass membrane protein</topology>
    </subcellularLocation>
</comment>
<comment type="similarity">
    <text evidence="2">Belongs to the G-protein coupled receptor 2 family. Adhesion G-protein coupled receptor (ADGR) subfamily.</text>
</comment>
<dbReference type="PANTHER" id="PTHR45930">
    <property type="entry name" value="G-PROTEIN COUPLED RECEPTOR 124-LIKE PROTEIN"/>
    <property type="match status" value="1"/>
</dbReference>
<feature type="transmembrane region" description="Helical" evidence="15">
    <location>
        <begin position="750"/>
        <end position="772"/>
    </location>
</feature>
<dbReference type="SMART" id="SM00369">
    <property type="entry name" value="LRR_TYP"/>
    <property type="match status" value="4"/>
</dbReference>
<evidence type="ECO:0008006" key="22">
    <source>
        <dbReference type="Google" id="ProtNLM"/>
    </source>
</evidence>
<dbReference type="SUPFAM" id="SSF52058">
    <property type="entry name" value="L domain-like"/>
    <property type="match status" value="1"/>
</dbReference>
<keyword evidence="4 15" id="KW-0812">Transmembrane</keyword>
<dbReference type="SMART" id="SM00365">
    <property type="entry name" value="LRR_SD22"/>
    <property type="match status" value="3"/>
</dbReference>
<dbReference type="InterPro" id="IPR046338">
    <property type="entry name" value="GAIN_dom_sf"/>
</dbReference>
<feature type="chain" id="PRO_5032841823" description="Adhesion G protein-coupled receptor A3" evidence="16">
    <location>
        <begin position="22"/>
        <end position="1619"/>
    </location>
</feature>
<dbReference type="InterPro" id="IPR003591">
    <property type="entry name" value="Leu-rich_rpt_typical-subtyp"/>
</dbReference>
<evidence type="ECO:0000256" key="16">
    <source>
        <dbReference type="SAM" id="SignalP"/>
    </source>
</evidence>
<keyword evidence="6" id="KW-0677">Repeat</keyword>
<feature type="transmembrane region" description="Helical" evidence="15">
    <location>
        <begin position="1021"/>
        <end position="1045"/>
    </location>
</feature>
<dbReference type="Pfam" id="PF00002">
    <property type="entry name" value="7tm_2"/>
    <property type="match status" value="1"/>
</dbReference>
<dbReference type="Gene3D" id="3.80.10.10">
    <property type="entry name" value="Ribonuclease Inhibitor"/>
    <property type="match status" value="1"/>
</dbReference>
<dbReference type="Gene3D" id="1.20.1070.10">
    <property type="entry name" value="Rhodopsin 7-helix transmembrane proteins"/>
    <property type="match status" value="1"/>
</dbReference>
<evidence type="ECO:0000259" key="18">
    <source>
        <dbReference type="PROSITE" id="PS50261"/>
    </source>
</evidence>
<dbReference type="EMBL" id="JACMRX010000001">
    <property type="protein sequence ID" value="KAF7997869.1"/>
    <property type="molecule type" value="Genomic_DNA"/>
</dbReference>
<feature type="region of interest" description="Disordered" evidence="14">
    <location>
        <begin position="1350"/>
        <end position="1370"/>
    </location>
</feature>
<dbReference type="PROSITE" id="PS50227">
    <property type="entry name" value="G_PROTEIN_RECEP_F2_3"/>
    <property type="match status" value="1"/>
</dbReference>
<keyword evidence="13" id="KW-0393">Immunoglobulin domain</keyword>
<evidence type="ECO:0000256" key="12">
    <source>
        <dbReference type="ARBA" id="ARBA00023224"/>
    </source>
</evidence>
<dbReference type="Pfam" id="PF13855">
    <property type="entry name" value="LRR_8"/>
    <property type="match status" value="2"/>
</dbReference>
<evidence type="ECO:0000259" key="17">
    <source>
        <dbReference type="PROSITE" id="PS50227"/>
    </source>
</evidence>
<evidence type="ECO:0000256" key="14">
    <source>
        <dbReference type="SAM" id="MobiDB-lite"/>
    </source>
</evidence>
<keyword evidence="21" id="KW-1185">Reference proteome</keyword>
<evidence type="ECO:0000256" key="4">
    <source>
        <dbReference type="ARBA" id="ARBA00022692"/>
    </source>
</evidence>
<evidence type="ECO:0000256" key="11">
    <source>
        <dbReference type="ARBA" id="ARBA00023170"/>
    </source>
</evidence>
<dbReference type="Pfam" id="PF26588">
    <property type="entry name" value="GAIN_ADGRA3"/>
    <property type="match status" value="1"/>
</dbReference>
<dbReference type="GO" id="GO:0004930">
    <property type="term" value="F:G protein-coupled receptor activity"/>
    <property type="evidence" value="ECO:0007669"/>
    <property type="project" value="UniProtKB-KW"/>
</dbReference>
<evidence type="ECO:0000256" key="9">
    <source>
        <dbReference type="ARBA" id="ARBA00023136"/>
    </source>
</evidence>
<dbReference type="PANTHER" id="PTHR45930:SF4">
    <property type="entry name" value="ADHESION G PROTEIN-COUPLED RECEPTOR A3"/>
    <property type="match status" value="1"/>
</dbReference>
<evidence type="ECO:0000256" key="8">
    <source>
        <dbReference type="ARBA" id="ARBA00023040"/>
    </source>
</evidence>
<dbReference type="InterPro" id="IPR058808">
    <property type="entry name" value="GAIN_ADGRA2/3"/>
</dbReference>
<dbReference type="InterPro" id="IPR000832">
    <property type="entry name" value="GPCR_2_secretin-like"/>
</dbReference>
<keyword evidence="5 16" id="KW-0732">Signal</keyword>
<dbReference type="InterPro" id="IPR001879">
    <property type="entry name" value="GPCR_2_extracellular_dom"/>
</dbReference>
<feature type="region of interest" description="Disordered" evidence="14">
    <location>
        <begin position="1201"/>
        <end position="1241"/>
    </location>
</feature>
<evidence type="ECO:0000256" key="13">
    <source>
        <dbReference type="ARBA" id="ARBA00023319"/>
    </source>
</evidence>
<dbReference type="SMART" id="SM00409">
    <property type="entry name" value="IG"/>
    <property type="match status" value="1"/>
</dbReference>
<keyword evidence="8" id="KW-0297">G-protein coupled receptor</keyword>
<dbReference type="InterPro" id="IPR003599">
    <property type="entry name" value="Ig_sub"/>
</dbReference>
<evidence type="ECO:0000313" key="20">
    <source>
        <dbReference type="EMBL" id="KAF7997869.1"/>
    </source>
</evidence>
<feature type="signal peptide" evidence="16">
    <location>
        <begin position="1"/>
        <end position="21"/>
    </location>
</feature>
<dbReference type="PROSITE" id="PS51450">
    <property type="entry name" value="LRR"/>
    <property type="match status" value="3"/>
</dbReference>
<dbReference type="Gene3D" id="2.60.220.50">
    <property type="match status" value="1"/>
</dbReference>
<dbReference type="InterPro" id="IPR036445">
    <property type="entry name" value="GPCR_2_extracell_dom_sf"/>
</dbReference>
<evidence type="ECO:0000256" key="5">
    <source>
        <dbReference type="ARBA" id="ARBA00022729"/>
    </source>
</evidence>
<dbReference type="PROSITE" id="PS50835">
    <property type="entry name" value="IG_LIKE"/>
    <property type="match status" value="1"/>
</dbReference>
<keyword evidence="11" id="KW-0675">Receptor</keyword>